<dbReference type="CDD" id="cd13565">
    <property type="entry name" value="PBP2_PstS"/>
    <property type="match status" value="1"/>
</dbReference>
<dbReference type="Gene3D" id="1.10.510.10">
    <property type="entry name" value="Transferase(Phosphotransferase) domain 1"/>
    <property type="match status" value="1"/>
</dbReference>
<evidence type="ECO:0000256" key="3">
    <source>
        <dbReference type="ARBA" id="ARBA00023239"/>
    </source>
</evidence>
<evidence type="ECO:0000256" key="4">
    <source>
        <dbReference type="SAM" id="MobiDB-lite"/>
    </source>
</evidence>
<evidence type="ECO:0000256" key="2">
    <source>
        <dbReference type="ARBA" id="ARBA00008725"/>
    </source>
</evidence>
<dbReference type="PROSITE" id="PS50011">
    <property type="entry name" value="PROTEIN_KINASE_DOM"/>
    <property type="match status" value="1"/>
</dbReference>
<name>A0A8B8EG85_CRAVI</name>
<feature type="domain" description="Protein kinase" evidence="5">
    <location>
        <begin position="434"/>
        <end position="737"/>
    </location>
</feature>
<dbReference type="SUPFAM" id="SSF56112">
    <property type="entry name" value="Protein kinase-like (PK-like)"/>
    <property type="match status" value="1"/>
</dbReference>
<dbReference type="KEGG" id="cvn:111134025"/>
<dbReference type="InterPro" id="IPR000719">
    <property type="entry name" value="Prot_kinase_dom"/>
</dbReference>
<dbReference type="Pfam" id="PF00211">
    <property type="entry name" value="Guanylate_cyc"/>
    <property type="match status" value="1"/>
</dbReference>
<accession>A0A8B8EG85</accession>
<dbReference type="InterPro" id="IPR001054">
    <property type="entry name" value="A/G_cyclase"/>
</dbReference>
<dbReference type="PROSITE" id="PS50125">
    <property type="entry name" value="GUANYLATE_CYCLASE_2"/>
    <property type="match status" value="1"/>
</dbReference>
<dbReference type="SUPFAM" id="SSF55073">
    <property type="entry name" value="Nucleotide cyclase"/>
    <property type="match status" value="1"/>
</dbReference>
<keyword evidence="3" id="KW-0456">Lyase</keyword>
<dbReference type="GO" id="GO:0009190">
    <property type="term" value="P:cyclic nucleotide biosynthetic process"/>
    <property type="evidence" value="ECO:0007669"/>
    <property type="project" value="InterPro"/>
</dbReference>
<sequence>MNMQNLIGINLIFLTNFHFISNEIQLRGKGASFPSEVYKAWMPSYKASRQNQVSLSMEYLGIGSGNGQKAIINNIDIEYAGSDSNLPESTKTLYPDLIEFPTIAGAIVMGYNIPSFGSQKLNLSMEQLVGIYNGSIQFWNDSSFSANNPSGVFPNAKIVVIARADKSGSTELFTSALCAVDQNWNTTYGTFSQGIDGNGNPYHWNANAITYYGMQTRGVSGLLLSFHNSIGYLSVADVQDGVVETALLRNGANEYMSPTSAAVQSAMDYFAALNPTALTFPLANSAASGSYPIAGFTHFIIYQTQMTNCDSAKELVRYIDWFLVENTPRTDCEDLGFAPLSQDMVNRVKSNVVQQVTCEGENMWQKVLVDKENEGKVVDNSWITQVAIGVPLGLIVIGALGGYILFQKFKYWRLLNRDDWLIPIEDIVFYYDNRNNSSNRASSIFGRSAKSLQSAQSEMDRRELDALIDKVLQWPGKWKGYDIGVRLLEIQQMQSLTKEMKQEMLIIRDKITHPNVVKFYGLTVMDNEKYLIGEYCRKGSLAEVLQDNKITMTADFKLALALDVCQGMCFLHHQNIVHGNLKACVCFVDAKWTVKVGDWEFLRLLTLNNEYSAMATGEIYSGSLTKQAITSREFWVAPEVLRANYKCKLTNECDVFSFAIILQEIYTQEEPYSEHLGTSSTKEVVHAICSSNLRPKVQLDIPVSIRQIMEIAWTDNPNSRPSFDQILKLMKRNNPLRKSVMDSVIQSMEDYTQHLEDCVEEKTVELESTKKQMDTMMSSIMPGEIANAIANGDSIDQDQEKTIGVICVEITRENDFNNLPSKRKAQKLTSMCSYLDQLVSKYSAFRYSSFGTSFMIIIGMGDVNNNDELSVALKTAHMCLDILTHENIEDSNCDSDDIWMMQLCIGAHIGTTTTGIVETDTPQFVLFSDLPEVVRSLARSSDPSKIHISMDMRKMLLTSNNFSFERSGLLFVRAVEYETYWLTGRIRKFSNSSLNSMLTPRNTKLPKETTEELEEALLSPSPKNLLVPAIENGNLNDTRPPLNENAKKSALSNEGRLMKPERKISFAGENRPKENGSLKMGNGKAKNMYQRRRTKQRPDVLPEVMEVTVDVEDDFAEV</sequence>
<dbReference type="GO" id="GO:0005524">
    <property type="term" value="F:ATP binding"/>
    <property type="evidence" value="ECO:0007669"/>
    <property type="project" value="InterPro"/>
</dbReference>
<feature type="compositionally biased region" description="Basic and acidic residues" evidence="4">
    <location>
        <begin position="1065"/>
        <end position="1076"/>
    </location>
</feature>
<dbReference type="SUPFAM" id="SSF53850">
    <property type="entry name" value="Periplasmic binding protein-like II"/>
    <property type="match status" value="1"/>
</dbReference>
<dbReference type="GO" id="GO:0004672">
    <property type="term" value="F:protein kinase activity"/>
    <property type="evidence" value="ECO:0007669"/>
    <property type="project" value="InterPro"/>
</dbReference>
<evidence type="ECO:0000313" key="8">
    <source>
        <dbReference type="RefSeq" id="XP_022338498.1"/>
    </source>
</evidence>
<dbReference type="InterPro" id="IPR011009">
    <property type="entry name" value="Kinase-like_dom_sf"/>
</dbReference>
<dbReference type="InterPro" id="IPR029787">
    <property type="entry name" value="Nucleotide_cyclase"/>
</dbReference>
<feature type="region of interest" description="Disordered" evidence="4">
    <location>
        <begin position="1065"/>
        <end position="1101"/>
    </location>
</feature>
<dbReference type="AlphaFoldDB" id="A0A8B8EG85"/>
<dbReference type="InterPro" id="IPR001245">
    <property type="entry name" value="Ser-Thr/Tyr_kinase_cat_dom"/>
</dbReference>
<evidence type="ECO:0000313" key="7">
    <source>
        <dbReference type="Proteomes" id="UP000694844"/>
    </source>
</evidence>
<dbReference type="Pfam" id="PF12849">
    <property type="entry name" value="PBP_like_2"/>
    <property type="match status" value="1"/>
</dbReference>
<gene>
    <name evidence="8" type="primary">LOC111134025</name>
</gene>
<comment type="similarity">
    <text evidence="2">Belongs to the PstS family.</text>
</comment>
<dbReference type="Gene3D" id="3.40.190.10">
    <property type="entry name" value="Periplasmic binding protein-like II"/>
    <property type="match status" value="2"/>
</dbReference>
<dbReference type="GO" id="GO:0016829">
    <property type="term" value="F:lyase activity"/>
    <property type="evidence" value="ECO:0007669"/>
    <property type="project" value="UniProtKB-KW"/>
</dbReference>
<dbReference type="PANTHER" id="PTHR42996:SF1">
    <property type="entry name" value="PHOSPHATE-BINDING PROTEIN PSTS"/>
    <property type="match status" value="1"/>
</dbReference>
<organism evidence="7 8">
    <name type="scientific">Crassostrea virginica</name>
    <name type="common">Eastern oyster</name>
    <dbReference type="NCBI Taxonomy" id="6565"/>
    <lineage>
        <taxon>Eukaryota</taxon>
        <taxon>Metazoa</taxon>
        <taxon>Spiralia</taxon>
        <taxon>Lophotrochozoa</taxon>
        <taxon>Mollusca</taxon>
        <taxon>Bivalvia</taxon>
        <taxon>Autobranchia</taxon>
        <taxon>Pteriomorphia</taxon>
        <taxon>Ostreida</taxon>
        <taxon>Ostreoidea</taxon>
        <taxon>Ostreidae</taxon>
        <taxon>Crassostrea</taxon>
    </lineage>
</organism>
<dbReference type="PANTHER" id="PTHR42996">
    <property type="entry name" value="PHOSPHATE-BINDING PROTEIN PSTS"/>
    <property type="match status" value="1"/>
</dbReference>
<dbReference type="GeneID" id="111134025"/>
<reference evidence="8" key="1">
    <citation type="submission" date="2025-08" db="UniProtKB">
        <authorList>
            <consortium name="RefSeq"/>
        </authorList>
    </citation>
    <scope>IDENTIFICATION</scope>
    <source>
        <tissue evidence="8">Whole sample</tissue>
    </source>
</reference>
<dbReference type="GO" id="GO:0016020">
    <property type="term" value="C:membrane"/>
    <property type="evidence" value="ECO:0007669"/>
    <property type="project" value="UniProtKB-SubCell"/>
</dbReference>
<proteinExistence type="inferred from homology"/>
<dbReference type="GO" id="GO:0035556">
    <property type="term" value="P:intracellular signal transduction"/>
    <property type="evidence" value="ECO:0007669"/>
    <property type="project" value="InterPro"/>
</dbReference>
<dbReference type="InterPro" id="IPR024370">
    <property type="entry name" value="PBP_domain"/>
</dbReference>
<dbReference type="OrthoDB" id="6226411at2759"/>
<dbReference type="Gene3D" id="3.30.70.1230">
    <property type="entry name" value="Nucleotide cyclase"/>
    <property type="match status" value="1"/>
</dbReference>
<evidence type="ECO:0000259" key="5">
    <source>
        <dbReference type="PROSITE" id="PS50011"/>
    </source>
</evidence>
<comment type="subcellular location">
    <subcellularLocation>
        <location evidence="1">Membrane</location>
        <topology evidence="1">Single-pass membrane protein</topology>
    </subcellularLocation>
</comment>
<dbReference type="InterPro" id="IPR050962">
    <property type="entry name" value="Phosphate-bind_PstS"/>
</dbReference>
<keyword evidence="7" id="KW-1185">Reference proteome</keyword>
<feature type="domain" description="Guanylate cyclase" evidence="6">
    <location>
        <begin position="779"/>
        <end position="938"/>
    </location>
</feature>
<protein>
    <submittedName>
        <fullName evidence="8">Guanylyl cyclase GC-E-like</fullName>
    </submittedName>
</protein>
<dbReference type="Pfam" id="PF07714">
    <property type="entry name" value="PK_Tyr_Ser-Thr"/>
    <property type="match status" value="1"/>
</dbReference>
<evidence type="ECO:0000256" key="1">
    <source>
        <dbReference type="ARBA" id="ARBA00004167"/>
    </source>
</evidence>
<dbReference type="RefSeq" id="XP_022338498.1">
    <property type="nucleotide sequence ID" value="XM_022482790.1"/>
</dbReference>
<dbReference type="Proteomes" id="UP000694844">
    <property type="component" value="Chromosome 5"/>
</dbReference>
<evidence type="ECO:0000259" key="6">
    <source>
        <dbReference type="PROSITE" id="PS50125"/>
    </source>
</evidence>